<accession>A0A448TSC3</accession>
<evidence type="ECO:0000313" key="2">
    <source>
        <dbReference type="EMBL" id="VEJ08678.1"/>
    </source>
</evidence>
<evidence type="ECO:0000313" key="3">
    <source>
        <dbReference type="Proteomes" id="UP000279799"/>
    </source>
</evidence>
<dbReference type="OrthoDB" id="9803764at2"/>
<dbReference type="NCBIfam" id="TIGR01383">
    <property type="entry name" value="not_thiJ"/>
    <property type="match status" value="1"/>
</dbReference>
<evidence type="ECO:0000259" key="1">
    <source>
        <dbReference type="Pfam" id="PF01965"/>
    </source>
</evidence>
<keyword evidence="3" id="KW-1185">Reference proteome</keyword>
<dbReference type="CDD" id="cd03135">
    <property type="entry name" value="GATase1_DJ-1"/>
    <property type="match status" value="1"/>
</dbReference>
<dbReference type="Proteomes" id="UP000279799">
    <property type="component" value="Chromosome"/>
</dbReference>
<dbReference type="EMBL" id="LR134510">
    <property type="protein sequence ID" value="VEJ08678.1"/>
    <property type="molecule type" value="Genomic_DNA"/>
</dbReference>
<dbReference type="RefSeq" id="WP_126597960.1">
    <property type="nucleotide sequence ID" value="NZ_LR134510.1"/>
</dbReference>
<dbReference type="InterPro" id="IPR050325">
    <property type="entry name" value="Prot/Nucl_acid_deglycase"/>
</dbReference>
<gene>
    <name evidence="2" type="primary">yajL</name>
    <name evidence="2" type="ORF">NCTC12871_00083</name>
</gene>
<dbReference type="KEGG" id="adp:NCTC12871_00083"/>
<dbReference type="GO" id="GO:0005737">
    <property type="term" value="C:cytoplasm"/>
    <property type="evidence" value="ECO:0007669"/>
    <property type="project" value="TreeGrafter"/>
</dbReference>
<dbReference type="PANTHER" id="PTHR48094">
    <property type="entry name" value="PROTEIN/NUCLEIC ACID DEGLYCASE DJ-1-RELATED"/>
    <property type="match status" value="1"/>
</dbReference>
<dbReference type="Gene3D" id="3.40.50.880">
    <property type="match status" value="1"/>
</dbReference>
<dbReference type="PANTHER" id="PTHR48094:SF12">
    <property type="entry name" value="PARKINSON DISEASE PROTEIN 7 HOMOLOG"/>
    <property type="match status" value="1"/>
</dbReference>
<proteinExistence type="predicted"/>
<dbReference type="InterPro" id="IPR029062">
    <property type="entry name" value="Class_I_gatase-like"/>
</dbReference>
<dbReference type="AlphaFoldDB" id="A0A448TSC3"/>
<feature type="domain" description="DJ-1/PfpI" evidence="1">
    <location>
        <begin position="2"/>
        <end position="163"/>
    </location>
</feature>
<organism evidence="2 3">
    <name type="scientific">Actinobacillus delphinicola</name>
    <dbReference type="NCBI Taxonomy" id="51161"/>
    <lineage>
        <taxon>Bacteria</taxon>
        <taxon>Pseudomonadati</taxon>
        <taxon>Pseudomonadota</taxon>
        <taxon>Gammaproteobacteria</taxon>
        <taxon>Pasteurellales</taxon>
        <taxon>Pasteurellaceae</taxon>
        <taxon>Actinobacillus</taxon>
    </lineage>
</organism>
<protein>
    <submittedName>
        <fullName evidence="2">Chaperone protein YajL</fullName>
    </submittedName>
</protein>
<dbReference type="SUPFAM" id="SSF52317">
    <property type="entry name" value="Class I glutamine amidotransferase-like"/>
    <property type="match status" value="1"/>
</dbReference>
<dbReference type="Pfam" id="PF01965">
    <property type="entry name" value="DJ-1_PfpI"/>
    <property type="match status" value="1"/>
</dbReference>
<name>A0A448TSC3_9PAST</name>
<sequence>MKKATIILAEGFEELEAVTVIDVLRRGGVEVVIAGLKERPVTGAHQIQLHTDCLLTEIDPQNLDAIILPGGLPGSEHLAKSVELQSVLKAFDQKGKLIAAICAAPWALATANVLKSHYTCYPGFEKTVLKPGYETDKNVVICKNVITSRGPATAMEFALAILANLVGDEIATKVKNGLLF</sequence>
<reference evidence="2 3" key="1">
    <citation type="submission" date="2018-12" db="EMBL/GenBank/DDBJ databases">
        <authorList>
            <consortium name="Pathogen Informatics"/>
        </authorList>
    </citation>
    <scope>NUCLEOTIDE SEQUENCE [LARGE SCALE GENOMIC DNA]</scope>
    <source>
        <strain evidence="2 3">NCTC12871</strain>
    </source>
</reference>
<dbReference type="InterPro" id="IPR002818">
    <property type="entry name" value="DJ-1/PfpI"/>
</dbReference>
<dbReference type="InterPro" id="IPR006287">
    <property type="entry name" value="DJ-1"/>
</dbReference>